<dbReference type="RefSeq" id="WP_232548440.1">
    <property type="nucleotide sequence ID" value="NZ_CP115965.1"/>
</dbReference>
<organism evidence="9 10">
    <name type="scientific">Propioniciclava soli</name>
    <dbReference type="NCBI Taxonomy" id="2775081"/>
    <lineage>
        <taxon>Bacteria</taxon>
        <taxon>Bacillati</taxon>
        <taxon>Actinomycetota</taxon>
        <taxon>Actinomycetes</taxon>
        <taxon>Propionibacteriales</taxon>
        <taxon>Propionibacteriaceae</taxon>
        <taxon>Propioniciclava</taxon>
    </lineage>
</organism>
<feature type="transmembrane region" description="Helical" evidence="7">
    <location>
        <begin position="12"/>
        <end position="28"/>
    </location>
</feature>
<keyword evidence="10" id="KW-1185">Reference proteome</keyword>
<evidence type="ECO:0000256" key="5">
    <source>
        <dbReference type="ARBA" id="ARBA00022989"/>
    </source>
</evidence>
<evidence type="ECO:0000313" key="10">
    <source>
        <dbReference type="Proteomes" id="UP001434337"/>
    </source>
</evidence>
<feature type="domain" description="Glycine transporter" evidence="8">
    <location>
        <begin position="97"/>
        <end position="169"/>
    </location>
</feature>
<evidence type="ECO:0000259" key="8">
    <source>
        <dbReference type="Pfam" id="PF03458"/>
    </source>
</evidence>
<evidence type="ECO:0000256" key="7">
    <source>
        <dbReference type="SAM" id="Phobius"/>
    </source>
</evidence>
<keyword evidence="4 7" id="KW-0812">Transmembrane</keyword>
<protein>
    <submittedName>
        <fullName evidence="9">TRIC cation channel family protein</fullName>
    </submittedName>
</protein>
<keyword evidence="3" id="KW-1003">Cell membrane</keyword>
<evidence type="ECO:0000256" key="2">
    <source>
        <dbReference type="ARBA" id="ARBA00008193"/>
    </source>
</evidence>
<evidence type="ECO:0000313" key="9">
    <source>
        <dbReference type="EMBL" id="WZW97835.1"/>
    </source>
</evidence>
<comment type="similarity">
    <text evidence="2">Belongs to the UPF0126 family.</text>
</comment>
<evidence type="ECO:0000256" key="6">
    <source>
        <dbReference type="ARBA" id="ARBA00023136"/>
    </source>
</evidence>
<comment type="subcellular location">
    <subcellularLocation>
        <location evidence="1">Cell membrane</location>
        <topology evidence="1">Multi-pass membrane protein</topology>
    </subcellularLocation>
</comment>
<feature type="transmembrane region" description="Helical" evidence="7">
    <location>
        <begin position="68"/>
        <end position="86"/>
    </location>
</feature>
<dbReference type="Proteomes" id="UP001434337">
    <property type="component" value="Chromosome"/>
</dbReference>
<gene>
    <name evidence="9" type="ORF">PCC79_13150</name>
</gene>
<feature type="transmembrane region" description="Helical" evidence="7">
    <location>
        <begin position="150"/>
        <end position="172"/>
    </location>
</feature>
<feature type="domain" description="Glycine transporter" evidence="8">
    <location>
        <begin position="11"/>
        <end position="85"/>
    </location>
</feature>
<evidence type="ECO:0000256" key="1">
    <source>
        <dbReference type="ARBA" id="ARBA00004651"/>
    </source>
</evidence>
<dbReference type="InterPro" id="IPR005115">
    <property type="entry name" value="Gly_transporter"/>
</dbReference>
<evidence type="ECO:0000256" key="3">
    <source>
        <dbReference type="ARBA" id="ARBA00022475"/>
    </source>
</evidence>
<evidence type="ECO:0000256" key="4">
    <source>
        <dbReference type="ARBA" id="ARBA00022692"/>
    </source>
</evidence>
<reference evidence="9 10" key="1">
    <citation type="journal article" date="2023" name="Environ Microbiome">
        <title>A coral-associated actinobacterium mitigates coral bleaching under heat stress.</title>
        <authorList>
            <person name="Li J."/>
            <person name="Zou Y."/>
            <person name="Li Q."/>
            <person name="Zhang J."/>
            <person name="Bourne D.G."/>
            <person name="Lyu Y."/>
            <person name="Liu C."/>
            <person name="Zhang S."/>
        </authorList>
    </citation>
    <scope>NUCLEOTIDE SEQUENCE [LARGE SCALE GENOMIC DNA]</scope>
    <source>
        <strain evidence="9 10">SCSIO 13291</strain>
    </source>
</reference>
<keyword evidence="6 7" id="KW-0472">Membrane</keyword>
<feature type="transmembrane region" description="Helical" evidence="7">
    <location>
        <begin position="93"/>
        <end position="112"/>
    </location>
</feature>
<dbReference type="Pfam" id="PF03458">
    <property type="entry name" value="Gly_transporter"/>
    <property type="match status" value="2"/>
</dbReference>
<feature type="transmembrane region" description="Helical" evidence="7">
    <location>
        <begin position="118"/>
        <end position="138"/>
    </location>
</feature>
<accession>A0ABZ3C7Y0</accession>
<sequence>MGWDPGDVFRFVDVLGVVANGLLGGAVARSRRFDLFGFATLAIISALGGGMLRDVLLDAGQPVALTDPAYLSGALVAAALAYVLHLDGPVSRRLLVVADLLALGCWSATGTLKATGTGLGVVPSVLLGVITAVGGGMVRDVVVGQTPRVFGGNTLYATLAIGGSAVAFGAAGLGQPDLGMGASIGLCLLLGLAARRLGWMLPEPLDVTLRFPRVTVRRFGRRRRSRS</sequence>
<feature type="transmembrane region" description="Helical" evidence="7">
    <location>
        <begin position="178"/>
        <end position="194"/>
    </location>
</feature>
<proteinExistence type="inferred from homology"/>
<name>A0ABZ3C7Y0_9ACTN</name>
<dbReference type="EMBL" id="CP115965">
    <property type="protein sequence ID" value="WZW97835.1"/>
    <property type="molecule type" value="Genomic_DNA"/>
</dbReference>
<keyword evidence="5 7" id="KW-1133">Transmembrane helix</keyword>
<feature type="transmembrane region" description="Helical" evidence="7">
    <location>
        <begin position="35"/>
        <end position="56"/>
    </location>
</feature>
<dbReference type="PANTHER" id="PTHR30506:SF3">
    <property type="entry name" value="UPF0126 INNER MEMBRANE PROTEIN YADS-RELATED"/>
    <property type="match status" value="1"/>
</dbReference>
<dbReference type="PANTHER" id="PTHR30506">
    <property type="entry name" value="INNER MEMBRANE PROTEIN"/>
    <property type="match status" value="1"/>
</dbReference>